<dbReference type="Gene3D" id="3.40.50.1820">
    <property type="entry name" value="alpha/beta hydrolase"/>
    <property type="match status" value="1"/>
</dbReference>
<gene>
    <name evidence="3" type="ORF">C1I95_04605</name>
</gene>
<comment type="caution">
    <text evidence="3">The sequence shown here is derived from an EMBL/GenBank/DDBJ whole genome shotgun (WGS) entry which is preliminary data.</text>
</comment>
<dbReference type="PANTHER" id="PTHR43037:SF1">
    <property type="entry name" value="BLL1128 PROTEIN"/>
    <property type="match status" value="1"/>
</dbReference>
<dbReference type="GO" id="GO:0005576">
    <property type="term" value="C:extracellular region"/>
    <property type="evidence" value="ECO:0007669"/>
    <property type="project" value="InterPro"/>
</dbReference>
<dbReference type="Pfam" id="PF10503">
    <property type="entry name" value="Esterase_PHB"/>
    <property type="match status" value="1"/>
</dbReference>
<accession>A0A2W2EEX4</accession>
<dbReference type="GO" id="GO:0016787">
    <property type="term" value="F:hydrolase activity"/>
    <property type="evidence" value="ECO:0007669"/>
    <property type="project" value="UniProtKB-KW"/>
</dbReference>
<reference evidence="3 4" key="1">
    <citation type="submission" date="2018-01" db="EMBL/GenBank/DDBJ databases">
        <title>Draft genome sequence of Jishengella sp. NA12.</title>
        <authorList>
            <person name="Sahin N."/>
            <person name="Ay H."/>
            <person name="Saygin H."/>
        </authorList>
    </citation>
    <scope>NUCLEOTIDE SEQUENCE [LARGE SCALE GENOMIC DNA]</scope>
    <source>
        <strain evidence="3 4">NA12</strain>
    </source>
</reference>
<dbReference type="OrthoDB" id="9767239at2"/>
<dbReference type="InterPro" id="IPR050955">
    <property type="entry name" value="Plant_Biomass_Hydrol_Est"/>
</dbReference>
<dbReference type="SUPFAM" id="SSF53474">
    <property type="entry name" value="alpha/beta-Hydrolases"/>
    <property type="match status" value="1"/>
</dbReference>
<dbReference type="PANTHER" id="PTHR43037">
    <property type="entry name" value="UNNAMED PRODUCT-RELATED"/>
    <property type="match status" value="1"/>
</dbReference>
<organism evidence="3 4">
    <name type="scientific">Micromonospora craterilacus</name>
    <dbReference type="NCBI Taxonomy" id="1655439"/>
    <lineage>
        <taxon>Bacteria</taxon>
        <taxon>Bacillati</taxon>
        <taxon>Actinomycetota</taxon>
        <taxon>Actinomycetes</taxon>
        <taxon>Micromonosporales</taxon>
        <taxon>Micromonosporaceae</taxon>
        <taxon>Micromonospora</taxon>
    </lineage>
</organism>
<keyword evidence="2" id="KW-0378">Hydrolase</keyword>
<dbReference type="AlphaFoldDB" id="A0A2W2EEX4"/>
<protein>
    <submittedName>
        <fullName evidence="3">Polyhydroxybutyrate depolymerase</fullName>
    </submittedName>
</protein>
<dbReference type="InterPro" id="IPR010126">
    <property type="entry name" value="Esterase_phb"/>
</dbReference>
<name>A0A2W2EEX4_9ACTN</name>
<evidence type="ECO:0000313" key="3">
    <source>
        <dbReference type="EMBL" id="PZG22886.1"/>
    </source>
</evidence>
<sequence length="251" mass="26303">MTLDHGGANREYRLHVPAGYDPATPVPLVIALHPYPSSGVEMSRLIGLDEVAARENFLVAYPDGIGGGFNALVCCGSADDVGFLVALAEHLVGTGRVDPHRVYLTGISNGGDLSFRAAVEASGTFAAIGVVSGGFIGERAAATDYVSRQPVSVITFIGGQDRYAEQFRTGVGVWQDRLRCTLVTPAPTPPAADSTLTRARCADGSDVEVYVIESMGHSWPGASGGAMAAPDAGVTATELIWKFFAAHPRQR</sequence>
<keyword evidence="4" id="KW-1185">Reference proteome</keyword>
<proteinExistence type="predicted"/>
<evidence type="ECO:0000256" key="1">
    <source>
        <dbReference type="ARBA" id="ARBA00022729"/>
    </source>
</evidence>
<evidence type="ECO:0000256" key="2">
    <source>
        <dbReference type="ARBA" id="ARBA00022801"/>
    </source>
</evidence>
<dbReference type="InterPro" id="IPR029058">
    <property type="entry name" value="AB_hydrolase_fold"/>
</dbReference>
<dbReference type="Proteomes" id="UP000248924">
    <property type="component" value="Unassembled WGS sequence"/>
</dbReference>
<keyword evidence="1" id="KW-0732">Signal</keyword>
<dbReference type="EMBL" id="POTY01000015">
    <property type="protein sequence ID" value="PZG22886.1"/>
    <property type="molecule type" value="Genomic_DNA"/>
</dbReference>
<evidence type="ECO:0000313" key="4">
    <source>
        <dbReference type="Proteomes" id="UP000248924"/>
    </source>
</evidence>